<reference evidence="2 4" key="1">
    <citation type="journal article" date="2015" name="Science">
        <title>Genetic determinants of in vivo fitness and diet responsiveness in multiple human gut Bacteroides.</title>
        <authorList>
            <person name="Wu M."/>
            <person name="McNulty N.P."/>
            <person name="Rodionov D.A."/>
            <person name="Khoroshkin M.S."/>
            <person name="Griffin N.W."/>
            <person name="Cheng J."/>
            <person name="Latreille P."/>
            <person name="Kerstetter R.A."/>
            <person name="Terrapon N."/>
            <person name="Henrissat B."/>
            <person name="Osterman A.L."/>
            <person name="Gordon J.I."/>
        </authorList>
    </citation>
    <scope>NUCLEOTIDE SEQUENCE [LARGE SCALE GENOMIC DNA]</scope>
    <source>
        <strain evidence="2 4">WH2</strain>
    </source>
</reference>
<gene>
    <name evidence="2" type="ORF">BcellWH2_01675</name>
    <name evidence="3" type="ORF">PZH42_14390</name>
</gene>
<feature type="transmembrane region" description="Helical" evidence="1">
    <location>
        <begin position="35"/>
        <end position="55"/>
    </location>
</feature>
<dbReference type="RefSeq" id="WP_022208234.1">
    <property type="nucleotide sequence ID" value="NZ_CAXKYC010000030.1"/>
</dbReference>
<dbReference type="KEGG" id="bcel:BcellWH2_01675"/>
<dbReference type="AlphaFoldDB" id="A0A0P0GDE1"/>
<keyword evidence="1" id="KW-0812">Transmembrane</keyword>
<evidence type="ECO:0000313" key="4">
    <source>
        <dbReference type="Proteomes" id="UP000061809"/>
    </source>
</evidence>
<keyword evidence="1" id="KW-1133">Transmembrane helix</keyword>
<reference evidence="3" key="2">
    <citation type="submission" date="2023-03" db="EMBL/GenBank/DDBJ databases">
        <title>DFI Biobank Strains.</title>
        <authorList>
            <person name="Mostad J."/>
            <person name="Paddock L."/>
            <person name="Medina S."/>
            <person name="Waligurski E."/>
            <person name="Barat B."/>
            <person name="Smith R."/>
            <person name="Burgo V."/>
            <person name="Metcalfe C."/>
            <person name="Woodson C."/>
            <person name="Sundararajan A."/>
            <person name="Ramaswamy R."/>
            <person name="Lin H."/>
            <person name="Pamer E.G."/>
        </authorList>
    </citation>
    <scope>NUCLEOTIDE SEQUENCE</scope>
    <source>
        <strain evidence="3">DFI.9.5</strain>
    </source>
</reference>
<evidence type="ECO:0000256" key="1">
    <source>
        <dbReference type="SAM" id="Phobius"/>
    </source>
</evidence>
<organism evidence="2 4">
    <name type="scientific">Bacteroides cellulosilyticus</name>
    <dbReference type="NCBI Taxonomy" id="246787"/>
    <lineage>
        <taxon>Bacteria</taxon>
        <taxon>Pseudomonadati</taxon>
        <taxon>Bacteroidota</taxon>
        <taxon>Bacteroidia</taxon>
        <taxon>Bacteroidales</taxon>
        <taxon>Bacteroidaceae</taxon>
        <taxon>Bacteroides</taxon>
    </lineage>
</organism>
<dbReference type="Proteomes" id="UP001221924">
    <property type="component" value="Unassembled WGS sequence"/>
</dbReference>
<dbReference type="Proteomes" id="UP000061809">
    <property type="component" value="Chromosome"/>
</dbReference>
<dbReference type="GeneID" id="66306885"/>
<evidence type="ECO:0000313" key="3">
    <source>
        <dbReference type="EMBL" id="MDE8695297.1"/>
    </source>
</evidence>
<feature type="transmembrane region" description="Helical" evidence="1">
    <location>
        <begin position="5"/>
        <end position="23"/>
    </location>
</feature>
<dbReference type="SUPFAM" id="SSF103473">
    <property type="entry name" value="MFS general substrate transporter"/>
    <property type="match status" value="1"/>
</dbReference>
<name>A0A0P0GDE1_9BACE</name>
<sequence>MNRKVILSVVASIIVLLVGIPFFMYGEDGYSFPQALLMVILIDLLCYSPANLVIAKKSDEISVLKQILKYIIVAALIMLLLIFFDSKHSFAESLCIALGVTFFIYLSDTIINASVRKLLKTKK</sequence>
<dbReference type="InterPro" id="IPR036259">
    <property type="entry name" value="MFS_trans_sf"/>
</dbReference>
<proteinExistence type="predicted"/>
<keyword evidence="1" id="KW-0472">Membrane</keyword>
<dbReference type="EMBL" id="JARFID010000013">
    <property type="protein sequence ID" value="MDE8695297.1"/>
    <property type="molecule type" value="Genomic_DNA"/>
</dbReference>
<protein>
    <submittedName>
        <fullName evidence="2">Uncharacterized protein</fullName>
    </submittedName>
</protein>
<dbReference type="PATRIC" id="fig|246787.4.peg.1724"/>
<accession>A0A0P0GDE1</accession>
<feature type="transmembrane region" description="Helical" evidence="1">
    <location>
        <begin position="67"/>
        <end position="84"/>
    </location>
</feature>
<evidence type="ECO:0000313" key="2">
    <source>
        <dbReference type="EMBL" id="ALJ58928.1"/>
    </source>
</evidence>
<dbReference type="EMBL" id="CP012801">
    <property type="protein sequence ID" value="ALJ58928.1"/>
    <property type="molecule type" value="Genomic_DNA"/>
</dbReference>
<feature type="transmembrane region" description="Helical" evidence="1">
    <location>
        <begin position="90"/>
        <end position="115"/>
    </location>
</feature>